<dbReference type="InterPro" id="IPR036409">
    <property type="entry name" value="Aldolase_II/adducin_N_sf"/>
</dbReference>
<evidence type="ECO:0000256" key="1">
    <source>
        <dbReference type="ARBA" id="ARBA00022723"/>
    </source>
</evidence>
<protein>
    <submittedName>
        <fullName evidence="4">Ribulose-5-phosphate 4-epimerase/fuculose-1-phosphate aldolase</fullName>
    </submittedName>
</protein>
<comment type="caution">
    <text evidence="4">The sequence shown here is derived from an EMBL/GenBank/DDBJ whole genome shotgun (WGS) entry which is preliminary data.</text>
</comment>
<accession>A0A839UDL9</accession>
<evidence type="ECO:0000313" key="4">
    <source>
        <dbReference type="EMBL" id="MBB3147020.1"/>
    </source>
</evidence>
<dbReference type="AlphaFoldDB" id="A0A839UDL9"/>
<keyword evidence="2" id="KW-0456">Lyase</keyword>
<dbReference type="GO" id="GO:0005829">
    <property type="term" value="C:cytosol"/>
    <property type="evidence" value="ECO:0007669"/>
    <property type="project" value="TreeGrafter"/>
</dbReference>
<dbReference type="GO" id="GO:0019323">
    <property type="term" value="P:pentose catabolic process"/>
    <property type="evidence" value="ECO:0007669"/>
    <property type="project" value="TreeGrafter"/>
</dbReference>
<name>A0A839UDL9_9HYPH</name>
<dbReference type="GO" id="GO:0046872">
    <property type="term" value="F:metal ion binding"/>
    <property type="evidence" value="ECO:0007669"/>
    <property type="project" value="UniProtKB-KW"/>
</dbReference>
<keyword evidence="1" id="KW-0479">Metal-binding</keyword>
<reference evidence="4 5" key="1">
    <citation type="submission" date="2020-08" db="EMBL/GenBank/DDBJ databases">
        <title>Genomic Encyclopedia of Type Strains, Phase III (KMG-III): the genomes of soil and plant-associated and newly described type strains.</title>
        <authorList>
            <person name="Whitman W."/>
        </authorList>
    </citation>
    <scope>NUCLEOTIDE SEQUENCE [LARGE SCALE GENOMIC DNA]</scope>
    <source>
        <strain evidence="4 5">CECT 7015</strain>
    </source>
</reference>
<dbReference type="PANTHER" id="PTHR22789:SF0">
    <property type="entry name" value="3-OXO-TETRONATE 4-PHOSPHATE DECARBOXYLASE-RELATED"/>
    <property type="match status" value="1"/>
</dbReference>
<evidence type="ECO:0000313" key="5">
    <source>
        <dbReference type="Proteomes" id="UP000554520"/>
    </source>
</evidence>
<dbReference type="RefSeq" id="WP_183663076.1">
    <property type="nucleotide sequence ID" value="NZ_JACHXN010000010.1"/>
</dbReference>
<gene>
    <name evidence="4" type="ORF">FHS21_003436</name>
</gene>
<dbReference type="InterPro" id="IPR001303">
    <property type="entry name" value="Aldolase_II/adducin_N"/>
</dbReference>
<evidence type="ECO:0000259" key="3">
    <source>
        <dbReference type="SMART" id="SM01007"/>
    </source>
</evidence>
<evidence type="ECO:0000256" key="2">
    <source>
        <dbReference type="ARBA" id="ARBA00023239"/>
    </source>
</evidence>
<dbReference type="SMART" id="SM01007">
    <property type="entry name" value="Aldolase_II"/>
    <property type="match status" value="1"/>
</dbReference>
<dbReference type="EMBL" id="JACHXN010000010">
    <property type="protein sequence ID" value="MBB3147020.1"/>
    <property type="molecule type" value="Genomic_DNA"/>
</dbReference>
<dbReference type="Pfam" id="PF00596">
    <property type="entry name" value="Aldolase_II"/>
    <property type="match status" value="1"/>
</dbReference>
<dbReference type="Gene3D" id="3.40.225.10">
    <property type="entry name" value="Class II aldolase/adducin N-terminal domain"/>
    <property type="match status" value="1"/>
</dbReference>
<sequence>MDSHARTTDGNPEKAGIALPSETSLRAEIAIATRLLNSLKILEYSGHVSALLPGNETFLVQPQEKSRAEVSPEDLLVCDMDGKVVAGPKGVKPPSEVFLHCEIYRARPDVKSIAHFHNDATNVFTLVEDMHLLPFKNHAIRWRSGIPVHADPAHVSNSEQGRSVAATLGAHHAMQIRAHGQIVTAETVRGAFIDSLHLVENAEAAYRAAAIGKVKPLTDAELDSFAHSFRRDHHIRKLWSYYVRGALREGLFPESWSEQK</sequence>
<dbReference type="Proteomes" id="UP000554520">
    <property type="component" value="Unassembled WGS sequence"/>
</dbReference>
<feature type="domain" description="Class II aldolase/adducin N-terminal" evidence="3">
    <location>
        <begin position="27"/>
        <end position="206"/>
    </location>
</feature>
<keyword evidence="5" id="KW-1185">Reference proteome</keyword>
<dbReference type="InterPro" id="IPR050197">
    <property type="entry name" value="Aldolase_class_II_sugar_metab"/>
</dbReference>
<dbReference type="SUPFAM" id="SSF53639">
    <property type="entry name" value="AraD/HMP-PK domain-like"/>
    <property type="match status" value="1"/>
</dbReference>
<dbReference type="GO" id="GO:0016832">
    <property type="term" value="F:aldehyde-lyase activity"/>
    <property type="evidence" value="ECO:0007669"/>
    <property type="project" value="TreeGrafter"/>
</dbReference>
<dbReference type="PANTHER" id="PTHR22789">
    <property type="entry name" value="FUCULOSE PHOSPHATE ALDOLASE"/>
    <property type="match status" value="1"/>
</dbReference>
<organism evidence="4 5">
    <name type="scientific">Phyllobacterium trifolii</name>
    <dbReference type="NCBI Taxonomy" id="300193"/>
    <lineage>
        <taxon>Bacteria</taxon>
        <taxon>Pseudomonadati</taxon>
        <taxon>Pseudomonadota</taxon>
        <taxon>Alphaproteobacteria</taxon>
        <taxon>Hyphomicrobiales</taxon>
        <taxon>Phyllobacteriaceae</taxon>
        <taxon>Phyllobacterium</taxon>
    </lineage>
</organism>
<proteinExistence type="predicted"/>